<reference evidence="3 4" key="1">
    <citation type="journal article" date="2011" name="Genome Res.">
        <title>Phylogeny-wide analysis of social amoeba genomes highlights ancient origins for complex intercellular communication.</title>
        <authorList>
            <person name="Heidel A.J."/>
            <person name="Lawal H.M."/>
            <person name="Felder M."/>
            <person name="Schilde C."/>
            <person name="Helps N.R."/>
            <person name="Tunggal B."/>
            <person name="Rivero F."/>
            <person name="John U."/>
            <person name="Schleicher M."/>
            <person name="Eichinger L."/>
            <person name="Platzer M."/>
            <person name="Noegel A.A."/>
            <person name="Schaap P."/>
            <person name="Gloeckner G."/>
        </authorList>
    </citation>
    <scope>NUCLEOTIDE SEQUENCE [LARGE SCALE GENOMIC DNA]</scope>
    <source>
        <strain evidence="4">ATCC 26659 / Pp 5 / PN500</strain>
    </source>
</reference>
<dbReference type="PANTHER" id="PTHR12320">
    <property type="entry name" value="PROTEIN PHOSPHATASE 2C"/>
    <property type="match status" value="1"/>
</dbReference>
<dbReference type="PANTHER" id="PTHR12320:SF86">
    <property type="entry name" value="PROTEIN PHOSPHATASE 2C-RELATED PROTEIN"/>
    <property type="match status" value="1"/>
</dbReference>
<protein>
    <submittedName>
        <fullName evidence="3">Protein phosphatase 2C-related protein</fullName>
    </submittedName>
</protein>
<dbReference type="AlphaFoldDB" id="D3B194"/>
<feature type="compositionally biased region" description="Polar residues" evidence="1">
    <location>
        <begin position="221"/>
        <end position="230"/>
    </location>
</feature>
<dbReference type="Gene3D" id="3.60.40.10">
    <property type="entry name" value="PPM-type phosphatase domain"/>
    <property type="match status" value="1"/>
</dbReference>
<dbReference type="STRING" id="670386.D3B194"/>
<dbReference type="EMBL" id="ADBJ01000008">
    <property type="protein sequence ID" value="EFA85068.1"/>
    <property type="molecule type" value="Genomic_DNA"/>
</dbReference>
<dbReference type="GeneID" id="31357591"/>
<dbReference type="RefSeq" id="XP_020437178.1">
    <property type="nucleotide sequence ID" value="XM_020573061.1"/>
</dbReference>
<dbReference type="SMART" id="SM00332">
    <property type="entry name" value="PP2Cc"/>
    <property type="match status" value="1"/>
</dbReference>
<comment type="caution">
    <text evidence="3">The sequence shown here is derived from an EMBL/GenBank/DDBJ whole genome shotgun (WGS) entry which is preliminary data.</text>
</comment>
<evidence type="ECO:0000313" key="4">
    <source>
        <dbReference type="Proteomes" id="UP000001396"/>
    </source>
</evidence>
<organism evidence="3 4">
    <name type="scientific">Heterostelium pallidum (strain ATCC 26659 / Pp 5 / PN500)</name>
    <name type="common">Cellular slime mold</name>
    <name type="synonym">Polysphondylium pallidum</name>
    <dbReference type="NCBI Taxonomy" id="670386"/>
    <lineage>
        <taxon>Eukaryota</taxon>
        <taxon>Amoebozoa</taxon>
        <taxon>Evosea</taxon>
        <taxon>Eumycetozoa</taxon>
        <taxon>Dictyostelia</taxon>
        <taxon>Acytosteliales</taxon>
        <taxon>Acytosteliaceae</taxon>
        <taxon>Heterostelium</taxon>
    </lineage>
</organism>
<name>D3B194_HETP5</name>
<keyword evidence="4" id="KW-1185">Reference proteome</keyword>
<evidence type="ECO:0000259" key="2">
    <source>
        <dbReference type="PROSITE" id="PS51746"/>
    </source>
</evidence>
<dbReference type="Proteomes" id="UP000001396">
    <property type="component" value="Unassembled WGS sequence"/>
</dbReference>
<dbReference type="InterPro" id="IPR001932">
    <property type="entry name" value="PPM-type_phosphatase-like_dom"/>
</dbReference>
<feature type="domain" description="PPM-type phosphatase" evidence="2">
    <location>
        <begin position="86"/>
        <end position="315"/>
    </location>
</feature>
<dbReference type="GO" id="GO:0004722">
    <property type="term" value="F:protein serine/threonine phosphatase activity"/>
    <property type="evidence" value="ECO:0007669"/>
    <property type="project" value="TreeGrafter"/>
</dbReference>
<accession>D3B194</accession>
<sequence>MSGSITPINNGGSVNNNTTIGGGLIKSFSNLVSSNTFQKQQQQQPEYNIINITENHESIIHLHLNDIDHSDENQQFTALIKNNTRKFYFKGIINSIGKVPTTCEDSHFLSQDFTAVGVADGVGSWRSVGVDPGEYSRSLMKHANNLSNSINYLKPFDLIEQAYNQTQNIQGSSTVCILKLIGTRMYHGLVGDSSFLIIRKDQILYRSKEQTHKPNHPFQLGQGSTDRPTSGDYNEHNVQENDIVVIGTDGFFDNVFDEEVLEAIRKVESVETFFKLLMDIARSKSVDPNSNTPHGVRNQHRGGKQDDITVGCFVISYNQKE</sequence>
<gene>
    <name evidence="3" type="ORF">PPL_02065</name>
</gene>
<dbReference type="InParanoid" id="D3B194"/>
<dbReference type="SUPFAM" id="SSF81606">
    <property type="entry name" value="PP2C-like"/>
    <property type="match status" value="1"/>
</dbReference>
<dbReference type="PROSITE" id="PS51746">
    <property type="entry name" value="PPM_2"/>
    <property type="match status" value="1"/>
</dbReference>
<dbReference type="InterPro" id="IPR036457">
    <property type="entry name" value="PPM-type-like_dom_sf"/>
</dbReference>
<evidence type="ECO:0000256" key="1">
    <source>
        <dbReference type="SAM" id="MobiDB-lite"/>
    </source>
</evidence>
<dbReference type="FunCoup" id="D3B194">
    <property type="interactions" value="121"/>
</dbReference>
<evidence type="ECO:0000313" key="3">
    <source>
        <dbReference type="EMBL" id="EFA85068.1"/>
    </source>
</evidence>
<proteinExistence type="predicted"/>
<dbReference type="InterPro" id="IPR039123">
    <property type="entry name" value="PPTC7"/>
</dbReference>
<feature type="region of interest" description="Disordered" evidence="1">
    <location>
        <begin position="208"/>
        <end position="230"/>
    </location>
</feature>